<keyword evidence="3" id="KW-0805">Transcription regulation</keyword>
<dbReference type="InterPro" id="IPR036638">
    <property type="entry name" value="HLH_DNA-bd_sf"/>
</dbReference>
<dbReference type="CDD" id="cd19695">
    <property type="entry name" value="bHLH_dnHLH_EMC_like"/>
    <property type="match status" value="1"/>
</dbReference>
<protein>
    <recommendedName>
        <fullName evidence="7">BHLH domain-containing protein</fullName>
    </recommendedName>
</protein>
<dbReference type="GO" id="GO:0005737">
    <property type="term" value="C:cytoplasm"/>
    <property type="evidence" value="ECO:0007669"/>
    <property type="project" value="InterPro"/>
</dbReference>
<feature type="compositionally biased region" description="Gly residues" evidence="6">
    <location>
        <begin position="264"/>
        <end position="277"/>
    </location>
</feature>
<feature type="domain" description="BHLH" evidence="7">
    <location>
        <begin position="17"/>
        <end position="69"/>
    </location>
</feature>
<dbReference type="FunFam" id="4.10.280.10:FF:000086">
    <property type="entry name" value="protein extra-macrochaetae"/>
    <property type="match status" value="1"/>
</dbReference>
<keyword evidence="9" id="KW-1185">Reference proteome</keyword>
<comment type="subcellular location">
    <subcellularLocation>
        <location evidence="1">Nucleus</location>
    </subcellularLocation>
</comment>
<evidence type="ECO:0000313" key="9">
    <source>
        <dbReference type="Proteomes" id="UP001075354"/>
    </source>
</evidence>
<evidence type="ECO:0000256" key="6">
    <source>
        <dbReference type="SAM" id="MobiDB-lite"/>
    </source>
</evidence>
<dbReference type="GO" id="GO:0005634">
    <property type="term" value="C:nucleus"/>
    <property type="evidence" value="ECO:0007669"/>
    <property type="project" value="UniProtKB-SubCell"/>
</dbReference>
<evidence type="ECO:0000256" key="2">
    <source>
        <dbReference type="ARBA" id="ARBA00022491"/>
    </source>
</evidence>
<proteinExistence type="predicted"/>
<evidence type="ECO:0000259" key="7">
    <source>
        <dbReference type="PROSITE" id="PS50888"/>
    </source>
</evidence>
<dbReference type="GO" id="GO:0030154">
    <property type="term" value="P:cell differentiation"/>
    <property type="evidence" value="ECO:0007669"/>
    <property type="project" value="TreeGrafter"/>
</dbReference>
<dbReference type="InterPro" id="IPR011598">
    <property type="entry name" value="bHLH_dom"/>
</dbReference>
<dbReference type="SUPFAM" id="SSF47459">
    <property type="entry name" value="HLH, helix-loop-helix DNA-binding domain"/>
    <property type="match status" value="1"/>
</dbReference>
<evidence type="ECO:0000256" key="1">
    <source>
        <dbReference type="ARBA" id="ARBA00004123"/>
    </source>
</evidence>
<dbReference type="Gene3D" id="4.10.280.10">
    <property type="entry name" value="Helix-loop-helix DNA-binding domain"/>
    <property type="match status" value="1"/>
</dbReference>
<sequence>MKATTAVCDAVSSMGVSSGRVHKQRRDVENEEVQMYLSKLKELVPFMPKNKRLTKLEVIQHVIDYICDLQSALDSHPNAEALITTALPTVQSLPTPARGHHAQPRQPLGVLGVPNTIVAPGSTCAVQEQVSITVSVLILSKRHSRCWRTGALRPGRRVLAGRGSYDKVSFGWVDAASVPPPPPSGPHQLGWRSHTFWRDESRAHGSWFSLCRGLCPCQPGEPMGRAERRRGGAVPVVPAGAVAEPSRAELNTCTGRDSVRGEGGRAAGRSGGGGGGTLWAATVTREIIPPSIRSAGPSPAVWLGSGSAGV</sequence>
<comment type="caution">
    <text evidence="8">The sequence shown here is derived from an EMBL/GenBank/DDBJ whole genome shotgun (WGS) entry which is preliminary data.</text>
</comment>
<keyword evidence="2" id="KW-0678">Repressor</keyword>
<dbReference type="GO" id="GO:0046983">
    <property type="term" value="F:protein dimerization activity"/>
    <property type="evidence" value="ECO:0007669"/>
    <property type="project" value="InterPro"/>
</dbReference>
<dbReference type="AlphaFoldDB" id="A0AAV7XZB5"/>
<feature type="region of interest" description="Disordered" evidence="6">
    <location>
        <begin position="255"/>
        <end position="277"/>
    </location>
</feature>
<reference evidence="8" key="1">
    <citation type="submission" date="2022-12" db="EMBL/GenBank/DDBJ databases">
        <title>Chromosome-level genome assembly of the bean flower thrips Megalurothrips usitatus.</title>
        <authorList>
            <person name="Ma L."/>
            <person name="Liu Q."/>
            <person name="Li H."/>
            <person name="Cai W."/>
        </authorList>
    </citation>
    <scope>NUCLEOTIDE SEQUENCE</scope>
    <source>
        <strain evidence="8">Cailab_2022a</strain>
    </source>
</reference>
<evidence type="ECO:0000256" key="4">
    <source>
        <dbReference type="ARBA" id="ARBA00023163"/>
    </source>
</evidence>
<name>A0AAV7XZB5_9NEOP</name>
<dbReference type="GO" id="GO:0000122">
    <property type="term" value="P:negative regulation of transcription by RNA polymerase II"/>
    <property type="evidence" value="ECO:0007669"/>
    <property type="project" value="InterPro"/>
</dbReference>
<dbReference type="Pfam" id="PF00010">
    <property type="entry name" value="HLH"/>
    <property type="match status" value="1"/>
</dbReference>
<evidence type="ECO:0000256" key="5">
    <source>
        <dbReference type="ARBA" id="ARBA00023242"/>
    </source>
</evidence>
<evidence type="ECO:0000256" key="3">
    <source>
        <dbReference type="ARBA" id="ARBA00023015"/>
    </source>
</evidence>
<dbReference type="InterPro" id="IPR026052">
    <property type="entry name" value="DNA-bd_prot-inh"/>
</dbReference>
<dbReference type="PANTHER" id="PTHR11723">
    <property type="entry name" value="DNA-BINDING PROTEIN INHIBITOR"/>
    <property type="match status" value="1"/>
</dbReference>
<evidence type="ECO:0000313" key="8">
    <source>
        <dbReference type="EMBL" id="KAJ1529134.1"/>
    </source>
</evidence>
<gene>
    <name evidence="8" type="ORF">ONE63_005945</name>
</gene>
<dbReference type="GO" id="GO:0032922">
    <property type="term" value="P:circadian regulation of gene expression"/>
    <property type="evidence" value="ECO:0007669"/>
    <property type="project" value="TreeGrafter"/>
</dbReference>
<dbReference type="Proteomes" id="UP001075354">
    <property type="component" value="Chromosome 3"/>
</dbReference>
<accession>A0AAV7XZB5</accession>
<keyword evidence="5" id="KW-0539">Nucleus</keyword>
<keyword evidence="4" id="KW-0804">Transcription</keyword>
<dbReference type="PANTHER" id="PTHR11723:SF17">
    <property type="entry name" value="PROTEIN EXTRA-MACROCHAETAE"/>
    <property type="match status" value="1"/>
</dbReference>
<dbReference type="PROSITE" id="PS50888">
    <property type="entry name" value="BHLH"/>
    <property type="match status" value="1"/>
</dbReference>
<dbReference type="EMBL" id="JAPTSV010000003">
    <property type="protein sequence ID" value="KAJ1529134.1"/>
    <property type="molecule type" value="Genomic_DNA"/>
</dbReference>
<organism evidence="8 9">
    <name type="scientific">Megalurothrips usitatus</name>
    <name type="common">bean blossom thrips</name>
    <dbReference type="NCBI Taxonomy" id="439358"/>
    <lineage>
        <taxon>Eukaryota</taxon>
        <taxon>Metazoa</taxon>
        <taxon>Ecdysozoa</taxon>
        <taxon>Arthropoda</taxon>
        <taxon>Hexapoda</taxon>
        <taxon>Insecta</taxon>
        <taxon>Pterygota</taxon>
        <taxon>Neoptera</taxon>
        <taxon>Paraneoptera</taxon>
        <taxon>Thysanoptera</taxon>
        <taxon>Terebrantia</taxon>
        <taxon>Thripoidea</taxon>
        <taxon>Thripidae</taxon>
        <taxon>Megalurothrips</taxon>
    </lineage>
</organism>
<dbReference type="SMART" id="SM00353">
    <property type="entry name" value="HLH"/>
    <property type="match status" value="1"/>
</dbReference>